<evidence type="ECO:0000313" key="2">
    <source>
        <dbReference type="Proteomes" id="UP000789405"/>
    </source>
</evidence>
<dbReference type="OrthoDB" id="2276331at2759"/>
<dbReference type="AlphaFoldDB" id="A0A9N9B7U7"/>
<comment type="caution">
    <text evidence="1">The sequence shown here is derived from an EMBL/GenBank/DDBJ whole genome shotgun (WGS) entry which is preliminary data.</text>
</comment>
<dbReference type="EMBL" id="CAJVPY010002377">
    <property type="protein sequence ID" value="CAG8558570.1"/>
    <property type="molecule type" value="Genomic_DNA"/>
</dbReference>
<name>A0A9N9B7U7_9GLOM</name>
<gene>
    <name evidence="1" type="ORF">DERYTH_LOCUS5622</name>
</gene>
<proteinExistence type="predicted"/>
<protein>
    <submittedName>
        <fullName evidence="1">18939_t:CDS:1</fullName>
    </submittedName>
</protein>
<keyword evidence="2" id="KW-1185">Reference proteome</keyword>
<reference evidence="1" key="1">
    <citation type="submission" date="2021-06" db="EMBL/GenBank/DDBJ databases">
        <authorList>
            <person name="Kallberg Y."/>
            <person name="Tangrot J."/>
            <person name="Rosling A."/>
        </authorList>
    </citation>
    <scope>NUCLEOTIDE SEQUENCE</scope>
    <source>
        <strain evidence="1">MA453B</strain>
    </source>
</reference>
<evidence type="ECO:0000313" key="1">
    <source>
        <dbReference type="EMBL" id="CAG8558570.1"/>
    </source>
</evidence>
<sequence length="197" mass="23634">MFSRADDERLQFIRKQQNRFRRGGQEKDESLSDEAELNTENIYLPASHTLSYRCQRYTQKNNKCQWNYPKSIQEYSTIDNQGPDRAEIRIQTNENNETDKIIVNEIKDYLNAQYLSAMVVIWQIFKYNITSQMSSVTCLLIHLPNEQIILHKNYNIKLSTLQRYFLRPTNTAFNDLTYCRYNELYTFSYIENITDQY</sequence>
<organism evidence="1 2">
    <name type="scientific">Dentiscutata erythropus</name>
    <dbReference type="NCBI Taxonomy" id="1348616"/>
    <lineage>
        <taxon>Eukaryota</taxon>
        <taxon>Fungi</taxon>
        <taxon>Fungi incertae sedis</taxon>
        <taxon>Mucoromycota</taxon>
        <taxon>Glomeromycotina</taxon>
        <taxon>Glomeromycetes</taxon>
        <taxon>Diversisporales</taxon>
        <taxon>Gigasporaceae</taxon>
        <taxon>Dentiscutata</taxon>
    </lineage>
</organism>
<dbReference type="Proteomes" id="UP000789405">
    <property type="component" value="Unassembled WGS sequence"/>
</dbReference>
<accession>A0A9N9B7U7</accession>